<evidence type="ECO:0000313" key="3">
    <source>
        <dbReference type="Proteomes" id="UP001595387"/>
    </source>
</evidence>
<protein>
    <submittedName>
        <fullName evidence="2">Oligosaccharide repeat unit polymerase</fullName>
    </submittedName>
</protein>
<feature type="transmembrane region" description="Helical" evidence="1">
    <location>
        <begin position="181"/>
        <end position="203"/>
    </location>
</feature>
<dbReference type="RefSeq" id="WP_390303900.1">
    <property type="nucleotide sequence ID" value="NZ_JBHRRZ010000009.1"/>
</dbReference>
<keyword evidence="1" id="KW-1133">Transmembrane helix</keyword>
<evidence type="ECO:0000256" key="1">
    <source>
        <dbReference type="SAM" id="Phobius"/>
    </source>
</evidence>
<keyword evidence="3" id="KW-1185">Reference proteome</keyword>
<dbReference type="EMBL" id="JBHRRZ010000009">
    <property type="protein sequence ID" value="MFC2947713.1"/>
    <property type="molecule type" value="Genomic_DNA"/>
</dbReference>
<feature type="transmembrane region" description="Helical" evidence="1">
    <location>
        <begin position="52"/>
        <end position="68"/>
    </location>
</feature>
<name>A0ABV7A439_9BACI</name>
<proteinExistence type="predicted"/>
<gene>
    <name evidence="2" type="ORF">ACFODW_05020</name>
</gene>
<comment type="caution">
    <text evidence="2">The sequence shown here is derived from an EMBL/GenBank/DDBJ whole genome shotgun (WGS) entry which is preliminary data.</text>
</comment>
<feature type="transmembrane region" description="Helical" evidence="1">
    <location>
        <begin position="404"/>
        <end position="423"/>
    </location>
</feature>
<feature type="transmembrane region" description="Helical" evidence="1">
    <location>
        <begin position="133"/>
        <end position="153"/>
    </location>
</feature>
<feature type="transmembrane region" description="Helical" evidence="1">
    <location>
        <begin position="249"/>
        <end position="270"/>
    </location>
</feature>
<feature type="transmembrane region" description="Helical" evidence="1">
    <location>
        <begin position="77"/>
        <end position="97"/>
    </location>
</feature>
<feature type="transmembrane region" description="Helical" evidence="1">
    <location>
        <begin position="12"/>
        <end position="32"/>
    </location>
</feature>
<feature type="transmembrane region" description="Helical" evidence="1">
    <location>
        <begin position="378"/>
        <end position="398"/>
    </location>
</feature>
<feature type="transmembrane region" description="Helical" evidence="1">
    <location>
        <begin position="210"/>
        <end position="243"/>
    </location>
</feature>
<dbReference type="Proteomes" id="UP001595387">
    <property type="component" value="Unassembled WGS sequence"/>
</dbReference>
<evidence type="ECO:0000313" key="2">
    <source>
        <dbReference type="EMBL" id="MFC2947713.1"/>
    </source>
</evidence>
<organism evidence="2 3">
    <name type="scientific">Virgibacillus sediminis</name>
    <dbReference type="NCBI Taxonomy" id="202260"/>
    <lineage>
        <taxon>Bacteria</taxon>
        <taxon>Bacillati</taxon>
        <taxon>Bacillota</taxon>
        <taxon>Bacilli</taxon>
        <taxon>Bacillales</taxon>
        <taxon>Bacillaceae</taxon>
        <taxon>Virgibacillus</taxon>
    </lineage>
</organism>
<keyword evidence="1" id="KW-0812">Transmembrane</keyword>
<accession>A0ABV7A439</accession>
<feature type="transmembrane region" description="Helical" evidence="1">
    <location>
        <begin position="349"/>
        <end position="371"/>
    </location>
</feature>
<sequence>MISIFEMKKKYIFTIIFTMVFKGLLEYGYFVFVHPLFEYSGFTLDVSVAKMIESYVIVLIVSYLLAILDDYDKPSKIVVYILFLNLYLPISSLYWLQNNSREYYLVISLAFLLMYFIISKSKPIAIFRLKEGSNLALIILAAITVVVYGYLIATGGLQRMNLNLLNVYSTREGYAESSNTLIAYLLPWQAHVVNLSLLTFGLIKNNKYIVFAMLFLQVFMFSMTNFKSFLFAPVVVVGLFFIIKQGYKNCLLFLMSFLLSFLMVVMLILYKINGGIVLLSIFLRRLFFAPADLHFIFYEYFAQIDKYKLSHSILSSVFNNPYGVSPVVLVAKNVYETDFSPNVGIFGDAFLNFGLIGILIFSAILGLVLVFFDSVAKLAPFILPISIIAIPSMSLVNSAMFTSFATHGILFAIFVTWLTSSLFKERERNIN</sequence>
<reference evidence="3" key="1">
    <citation type="journal article" date="2019" name="Int. J. Syst. Evol. Microbiol.">
        <title>The Global Catalogue of Microorganisms (GCM) 10K type strain sequencing project: providing services to taxonomists for standard genome sequencing and annotation.</title>
        <authorList>
            <consortium name="The Broad Institute Genomics Platform"/>
            <consortium name="The Broad Institute Genome Sequencing Center for Infectious Disease"/>
            <person name="Wu L."/>
            <person name="Ma J."/>
        </authorList>
    </citation>
    <scope>NUCLEOTIDE SEQUENCE [LARGE SCALE GENOMIC DNA]</scope>
    <source>
        <strain evidence="3">KCTC 13193</strain>
    </source>
</reference>
<keyword evidence="1" id="KW-0472">Membrane</keyword>
<feature type="transmembrane region" description="Helical" evidence="1">
    <location>
        <begin position="103"/>
        <end position="121"/>
    </location>
</feature>